<evidence type="ECO:0000256" key="1">
    <source>
        <dbReference type="SAM" id="SignalP"/>
    </source>
</evidence>
<proteinExistence type="predicted"/>
<sequence length="181" mass="19126">MPDTSSRFSFPSLAAWPLAALLSLTGCASNVPLSPAPPPTTPPPAPAVAAPAAPAPAPAAADRWAGMQALVGRYPSDGVDFLRAGPMAERLKGLLGPVNYPVLLQNMGTSGPLRKEGNLLYITGNRPHQGGSESAAVVLDPTRDAMRVWLQTGDEEWDVQDYGRGVQMPAEVRTMMENARR</sequence>
<dbReference type="Proteomes" id="UP001242732">
    <property type="component" value="Chromosome"/>
</dbReference>
<keyword evidence="3" id="KW-1185">Reference proteome</keyword>
<evidence type="ECO:0000313" key="3">
    <source>
        <dbReference type="Proteomes" id="UP001242732"/>
    </source>
</evidence>
<feature type="signal peptide" evidence="1">
    <location>
        <begin position="1"/>
        <end position="28"/>
    </location>
</feature>
<dbReference type="EMBL" id="CP127363">
    <property type="protein sequence ID" value="WIY47628.1"/>
    <property type="molecule type" value="Genomic_DNA"/>
</dbReference>
<feature type="chain" id="PRO_5045898263" description="Lipoprotein" evidence="1">
    <location>
        <begin position="29"/>
        <end position="181"/>
    </location>
</feature>
<keyword evidence="1" id="KW-0732">Signal</keyword>
<protein>
    <recommendedName>
        <fullName evidence="4">Lipoprotein</fullName>
    </recommendedName>
</protein>
<accession>A0ABY9ALG2</accession>
<reference evidence="2 3" key="1">
    <citation type="submission" date="2023-06" db="EMBL/GenBank/DDBJ databases">
        <authorList>
            <person name="Ham H."/>
            <person name="Park D.S."/>
        </authorList>
    </citation>
    <scope>NUCLEOTIDE SEQUENCE [LARGE SCALE GENOMIC DNA]</scope>
    <source>
        <strain evidence="2 3">KACC 17005</strain>
    </source>
</reference>
<evidence type="ECO:0008006" key="4">
    <source>
        <dbReference type="Google" id="ProtNLM"/>
    </source>
</evidence>
<evidence type="ECO:0000313" key="2">
    <source>
        <dbReference type="EMBL" id="WIY47628.1"/>
    </source>
</evidence>
<organism evidence="2 3">
    <name type="scientific">Paracidovorax citrulli</name>
    <name type="common">Acidovorax citrulli</name>
    <dbReference type="NCBI Taxonomy" id="80869"/>
    <lineage>
        <taxon>Bacteria</taxon>
        <taxon>Pseudomonadati</taxon>
        <taxon>Pseudomonadota</taxon>
        <taxon>Betaproteobacteria</taxon>
        <taxon>Burkholderiales</taxon>
        <taxon>Comamonadaceae</taxon>
        <taxon>Paracidovorax</taxon>
    </lineage>
</organism>
<dbReference type="PROSITE" id="PS51257">
    <property type="entry name" value="PROKAR_LIPOPROTEIN"/>
    <property type="match status" value="1"/>
</dbReference>
<gene>
    <name evidence="2" type="ORF">QRO08_17560</name>
</gene>
<dbReference type="RefSeq" id="WP_011794592.1">
    <property type="nucleotide sequence ID" value="NZ_CP023687.1"/>
</dbReference>
<name>A0ABY9ALG2_PARCI</name>